<evidence type="ECO:0000256" key="5">
    <source>
        <dbReference type="SAM" id="Coils"/>
    </source>
</evidence>
<dbReference type="Pfam" id="PF21200">
    <property type="entry name" value="Glyco_hydro_39_C"/>
    <property type="match status" value="1"/>
</dbReference>
<protein>
    <recommendedName>
        <fullName evidence="10">Alpha-L-iduronidase</fullName>
    </recommendedName>
</protein>
<dbReference type="PROSITE" id="PS01027">
    <property type="entry name" value="GLYCOSYL_HYDROL_F39"/>
    <property type="match status" value="1"/>
</dbReference>
<evidence type="ECO:0000259" key="6">
    <source>
        <dbReference type="Pfam" id="PF01229"/>
    </source>
</evidence>
<dbReference type="SUPFAM" id="SSF51011">
    <property type="entry name" value="Glycosyl hydrolase domain"/>
    <property type="match status" value="1"/>
</dbReference>
<dbReference type="InterPro" id="IPR013783">
    <property type="entry name" value="Ig-like_fold"/>
</dbReference>
<keyword evidence="2" id="KW-0378">Hydrolase</keyword>
<comment type="caution">
    <text evidence="8">The sequence shown here is derived from an EMBL/GenBank/DDBJ whole genome shotgun (WGS) entry which is preliminary data.</text>
</comment>
<dbReference type="InterPro" id="IPR049166">
    <property type="entry name" value="GH39_cat"/>
</dbReference>
<dbReference type="InterPro" id="IPR000514">
    <property type="entry name" value="Glyco_hydro_39"/>
</dbReference>
<dbReference type="Gene3D" id="2.60.40.1500">
    <property type="entry name" value="Glycosyl hydrolase domain, family 39"/>
    <property type="match status" value="1"/>
</dbReference>
<evidence type="ECO:0000256" key="2">
    <source>
        <dbReference type="ARBA" id="ARBA00022801"/>
    </source>
</evidence>
<dbReference type="EMBL" id="WIXP02000001">
    <property type="protein sequence ID" value="KAF6216084.1"/>
    <property type="molecule type" value="Genomic_DNA"/>
</dbReference>
<evidence type="ECO:0000256" key="4">
    <source>
        <dbReference type="PIRSR" id="PIRSR600514-1"/>
    </source>
</evidence>
<gene>
    <name evidence="8" type="ORF">GE061_000422</name>
</gene>
<organism evidence="8 9">
    <name type="scientific">Apolygus lucorum</name>
    <name type="common">Small green plant bug</name>
    <name type="synonym">Lygocoris lucorum</name>
    <dbReference type="NCBI Taxonomy" id="248454"/>
    <lineage>
        <taxon>Eukaryota</taxon>
        <taxon>Metazoa</taxon>
        <taxon>Ecdysozoa</taxon>
        <taxon>Arthropoda</taxon>
        <taxon>Hexapoda</taxon>
        <taxon>Insecta</taxon>
        <taxon>Pterygota</taxon>
        <taxon>Neoptera</taxon>
        <taxon>Paraneoptera</taxon>
        <taxon>Hemiptera</taxon>
        <taxon>Heteroptera</taxon>
        <taxon>Panheteroptera</taxon>
        <taxon>Cimicomorpha</taxon>
        <taxon>Miridae</taxon>
        <taxon>Mirini</taxon>
        <taxon>Apolygus</taxon>
    </lineage>
</organism>
<dbReference type="PANTHER" id="PTHR12631">
    <property type="entry name" value="ALPHA-L-IDURONIDASE"/>
    <property type="match status" value="1"/>
</dbReference>
<dbReference type="InterPro" id="IPR017853">
    <property type="entry name" value="GH"/>
</dbReference>
<proteinExistence type="inferred from homology"/>
<feature type="coiled-coil region" evidence="5">
    <location>
        <begin position="282"/>
        <end position="376"/>
    </location>
</feature>
<feature type="coiled-coil region" evidence="5">
    <location>
        <begin position="150"/>
        <end position="177"/>
    </location>
</feature>
<accession>A0A8S9Y5J4</accession>
<feature type="domain" description="Alpha-L-iduronidase C-terminal" evidence="7">
    <location>
        <begin position="934"/>
        <end position="1024"/>
    </location>
</feature>
<name>A0A8S9Y5J4_APOLU</name>
<evidence type="ECO:0000313" key="8">
    <source>
        <dbReference type="EMBL" id="KAF6216084.1"/>
    </source>
</evidence>
<evidence type="ECO:0000256" key="1">
    <source>
        <dbReference type="ARBA" id="ARBA00008875"/>
    </source>
</evidence>
<feature type="domain" description="Glycosyl hydrolases family 39 N-terminal catalytic" evidence="6">
    <location>
        <begin position="455"/>
        <end position="893"/>
    </location>
</feature>
<dbReference type="GO" id="GO:0005975">
    <property type="term" value="P:carbohydrate metabolic process"/>
    <property type="evidence" value="ECO:0007669"/>
    <property type="project" value="InterPro"/>
</dbReference>
<dbReference type="InterPro" id="IPR049167">
    <property type="entry name" value="GH39_C"/>
</dbReference>
<feature type="coiled-coil region" evidence="5">
    <location>
        <begin position="37"/>
        <end position="93"/>
    </location>
</feature>
<dbReference type="Gene3D" id="2.60.40.10">
    <property type="entry name" value="Immunoglobulins"/>
    <property type="match status" value="1"/>
</dbReference>
<dbReference type="PANTHER" id="PTHR12631:SF8">
    <property type="entry name" value="ALPHA-L-IDURONIDASE"/>
    <property type="match status" value="1"/>
</dbReference>
<keyword evidence="3" id="KW-0326">Glycosidase</keyword>
<evidence type="ECO:0000259" key="7">
    <source>
        <dbReference type="Pfam" id="PF21200"/>
    </source>
</evidence>
<sequence length="1029" mass="118394">MQCEDEWSEMRQRFKKEGLDADTLKLEDRLLQVWRWLVDAESNLRNSRRMLDKLYEQQHEEIEEMENYVGKMKKLAEKRATDIEAECSGLKHEKTELLELLDGFGALGDSIYEKVLFLGEEKVKAAEDLEILKNLKLPSNGVNSDILTEMIKVSSEKESLKREVTEMRERVHLLEKSSRQLEIDNDRLSFKVNGLVSGTATTEINKVINLKALLMHVKMRVESSHPKSNFPTHFIKNSPRVMGEADSTPPSLLMSELASIGSPKKLSSLLESCNELARVEEIRKLQHESESLRSQLTLLGEKYNALALKHIHYKSKRRFQMEELRERLQACECRAETLQTQLSVQRQRLRAEEIFRKQVEADYRRLQEDRRSIAARLLSAESYQREEARELSIVQRKMALLDSANSELVAQLLKLKYKTNLTKSTTFTLSSVFGFSIVVLMVFGAQSLSASPLVIDLNASCKKLDRFWTHTGFSPLDSSYQATESLLLSKDEKINLALISALPNRSISHVRIHWLLNLVYRKNLEYNWTKLDEILDWIVTLKLNMIFEIMGLPLSKSSPDSLNWRHFCSEIANHLLARYGQKVVENWMFELWNEPDLKQYNIANFTISSYIDYSKSCIDGIRSQIPNAVIGGPAGLFKNTTNHKLCWGFLEECNSLRNRCNINFISFHKKAFPEDLLAESLKLTHTIQRKFPTLSKLPFFNSEADLMTGWWKPRGWRGDVFYAASIVQVVHLFIVNNLQNLFMGISNDNGFLNTSPFFFDQRTLLTRFNMSSSNSTQFFKKPVYVATALLGKLENNVLSIRSECNSSLSVIPSINSCHNASSSTVILTNLGRDNSFAKSLEIVLPSSWGPVMYSFHVLSNSLDHPKKIWKRYGQQKFPNRFIRELIRQSEEPHLIVLSEASKFINLSFSYPSPSVGLVQVCTRQVDKPQMVSDLNALNISYNEVLLFWRDDSRCISTYEVEFCPQEPNEINCFRRINKANIILCSFQHADYSASNEEHIRGTYRVRAVDIWGRAGPYSSTYHYPDIVGQ</sequence>
<dbReference type="Proteomes" id="UP000466442">
    <property type="component" value="Linkage Group LG1"/>
</dbReference>
<evidence type="ECO:0000256" key="3">
    <source>
        <dbReference type="ARBA" id="ARBA00023295"/>
    </source>
</evidence>
<comment type="similarity">
    <text evidence="1">Belongs to the glycosyl hydrolase 39 family.</text>
</comment>
<dbReference type="AlphaFoldDB" id="A0A8S9Y5J4"/>
<dbReference type="GO" id="GO:0003940">
    <property type="term" value="F:L-iduronidase activity"/>
    <property type="evidence" value="ECO:0007669"/>
    <property type="project" value="TreeGrafter"/>
</dbReference>
<dbReference type="SUPFAM" id="SSF51445">
    <property type="entry name" value="(Trans)glycosidases"/>
    <property type="match status" value="1"/>
</dbReference>
<evidence type="ECO:0008006" key="10">
    <source>
        <dbReference type="Google" id="ProtNLM"/>
    </source>
</evidence>
<feature type="active site" description="Proton donor" evidence="4">
    <location>
        <position position="594"/>
    </location>
</feature>
<dbReference type="InterPro" id="IPR051923">
    <property type="entry name" value="Glycosyl_Hydrolase_39"/>
</dbReference>
<keyword evidence="9" id="KW-1185">Reference proteome</keyword>
<evidence type="ECO:0000313" key="9">
    <source>
        <dbReference type="Proteomes" id="UP000466442"/>
    </source>
</evidence>
<dbReference type="PRINTS" id="PR00745">
    <property type="entry name" value="GLHYDRLASE39"/>
</dbReference>
<dbReference type="OrthoDB" id="10007527at2759"/>
<dbReference type="Pfam" id="PF01229">
    <property type="entry name" value="Glyco_hydro_39"/>
    <property type="match status" value="1"/>
</dbReference>
<keyword evidence="5" id="KW-0175">Coiled coil</keyword>
<dbReference type="InterPro" id="IPR049165">
    <property type="entry name" value="GH39_as"/>
</dbReference>
<reference evidence="8" key="1">
    <citation type="journal article" date="2021" name="Mol. Ecol. Resour.">
        <title>Apolygus lucorum genome provides insights into omnivorousness and mesophyll feeding.</title>
        <authorList>
            <person name="Liu Y."/>
            <person name="Liu H."/>
            <person name="Wang H."/>
            <person name="Huang T."/>
            <person name="Liu B."/>
            <person name="Yang B."/>
            <person name="Yin L."/>
            <person name="Li B."/>
            <person name="Zhang Y."/>
            <person name="Zhang S."/>
            <person name="Jiang F."/>
            <person name="Zhang X."/>
            <person name="Ren Y."/>
            <person name="Wang B."/>
            <person name="Wang S."/>
            <person name="Lu Y."/>
            <person name="Wu K."/>
            <person name="Fan W."/>
            <person name="Wang G."/>
        </authorList>
    </citation>
    <scope>NUCLEOTIDE SEQUENCE</scope>
    <source>
        <strain evidence="8">12Hb</strain>
    </source>
</reference>
<dbReference type="Gene3D" id="3.20.20.80">
    <property type="entry name" value="Glycosidases"/>
    <property type="match status" value="1"/>
</dbReference>